<evidence type="ECO:0000313" key="2">
    <source>
        <dbReference type="EMBL" id="MDN7245568.1"/>
    </source>
</evidence>
<evidence type="ECO:0000256" key="1">
    <source>
        <dbReference type="SAM" id="MobiDB-lite"/>
    </source>
</evidence>
<dbReference type="RefSeq" id="WP_301856199.1">
    <property type="nucleotide sequence ID" value="NZ_JAUJWU010000002.1"/>
</dbReference>
<reference evidence="2 3" key="1">
    <citation type="submission" date="2023-07" db="EMBL/GenBank/DDBJ databases">
        <title>Novel species in genus Planococcus.</title>
        <authorList>
            <person name="Ning S."/>
        </authorList>
    </citation>
    <scope>NUCLEOTIDE SEQUENCE [LARGE SCALE GENOMIC DNA]</scope>
    <source>
        <strain evidence="2 3">N017</strain>
    </source>
</reference>
<dbReference type="Proteomes" id="UP001172142">
    <property type="component" value="Unassembled WGS sequence"/>
</dbReference>
<keyword evidence="3" id="KW-1185">Reference proteome</keyword>
<gene>
    <name evidence="2" type="ORF">QWY13_08640</name>
</gene>
<name>A0ABT8NCH7_9BACL</name>
<sequence length="53" mass="6108">MVAHEKAEEGVQYLEINTRNEWISDAEDLLLQSDLDELKKPRQHPNGSCRGKD</sequence>
<accession>A0ABT8NCH7</accession>
<protein>
    <submittedName>
        <fullName evidence="2">Uncharacterized protein</fullName>
    </submittedName>
</protein>
<feature type="region of interest" description="Disordered" evidence="1">
    <location>
        <begin position="34"/>
        <end position="53"/>
    </location>
</feature>
<organism evidence="2 3">
    <name type="scientific">Planococcus shenhongbingii</name>
    <dbReference type="NCBI Taxonomy" id="3058398"/>
    <lineage>
        <taxon>Bacteria</taxon>
        <taxon>Bacillati</taxon>
        <taxon>Bacillota</taxon>
        <taxon>Bacilli</taxon>
        <taxon>Bacillales</taxon>
        <taxon>Caryophanaceae</taxon>
        <taxon>Planococcus</taxon>
    </lineage>
</organism>
<evidence type="ECO:0000313" key="3">
    <source>
        <dbReference type="Proteomes" id="UP001172142"/>
    </source>
</evidence>
<proteinExistence type="predicted"/>
<comment type="caution">
    <text evidence="2">The sequence shown here is derived from an EMBL/GenBank/DDBJ whole genome shotgun (WGS) entry which is preliminary data.</text>
</comment>
<dbReference type="EMBL" id="JAUJWU010000002">
    <property type="protein sequence ID" value="MDN7245568.1"/>
    <property type="molecule type" value="Genomic_DNA"/>
</dbReference>